<organism evidence="4 5">
    <name type="scientific">Durusdinium trenchii</name>
    <dbReference type="NCBI Taxonomy" id="1381693"/>
    <lineage>
        <taxon>Eukaryota</taxon>
        <taxon>Sar</taxon>
        <taxon>Alveolata</taxon>
        <taxon>Dinophyceae</taxon>
        <taxon>Suessiales</taxon>
        <taxon>Symbiodiniaceae</taxon>
        <taxon>Durusdinium</taxon>
    </lineage>
</organism>
<dbReference type="PROSITE" id="PS50088">
    <property type="entry name" value="ANK_REPEAT"/>
    <property type="match status" value="2"/>
</dbReference>
<comment type="caution">
    <text evidence="4">The sequence shown here is derived from an EMBL/GenBank/DDBJ whole genome shotgun (WGS) entry which is preliminary data.</text>
</comment>
<dbReference type="PROSITE" id="PS50297">
    <property type="entry name" value="ANK_REP_REGION"/>
    <property type="match status" value="1"/>
</dbReference>
<dbReference type="SUPFAM" id="SSF48403">
    <property type="entry name" value="Ankyrin repeat"/>
    <property type="match status" value="1"/>
</dbReference>
<dbReference type="InterPro" id="IPR002110">
    <property type="entry name" value="Ankyrin_rpt"/>
</dbReference>
<evidence type="ECO:0000313" key="4">
    <source>
        <dbReference type="EMBL" id="CAK9027018.1"/>
    </source>
</evidence>
<proteinExistence type="predicted"/>
<accession>A0ABP0KLC8</accession>
<name>A0ABP0KLC8_9DINO</name>
<feature type="repeat" description="ANK" evidence="3">
    <location>
        <begin position="427"/>
        <end position="459"/>
    </location>
</feature>
<dbReference type="EMBL" id="CAXAMN010008890">
    <property type="protein sequence ID" value="CAK9027018.1"/>
    <property type="molecule type" value="Genomic_DNA"/>
</dbReference>
<protein>
    <submittedName>
        <fullName evidence="4">Uncharacterized protein</fullName>
    </submittedName>
</protein>
<reference evidence="4 5" key="1">
    <citation type="submission" date="2024-02" db="EMBL/GenBank/DDBJ databases">
        <authorList>
            <person name="Chen Y."/>
            <person name="Shah S."/>
            <person name="Dougan E. K."/>
            <person name="Thang M."/>
            <person name="Chan C."/>
        </authorList>
    </citation>
    <scope>NUCLEOTIDE SEQUENCE [LARGE SCALE GENOMIC DNA]</scope>
</reference>
<dbReference type="PANTHER" id="PTHR24126:SF14">
    <property type="entry name" value="ANK_REP_REGION DOMAIN-CONTAINING PROTEIN"/>
    <property type="match status" value="1"/>
</dbReference>
<gene>
    <name evidence="4" type="ORF">CCMP2556_LOCUS16596</name>
</gene>
<feature type="repeat" description="ANK" evidence="3">
    <location>
        <begin position="632"/>
        <end position="664"/>
    </location>
</feature>
<keyword evidence="5" id="KW-1185">Reference proteome</keyword>
<dbReference type="Gene3D" id="1.25.40.20">
    <property type="entry name" value="Ankyrin repeat-containing domain"/>
    <property type="match status" value="2"/>
</dbReference>
<dbReference type="SMART" id="SM00248">
    <property type="entry name" value="ANK"/>
    <property type="match status" value="6"/>
</dbReference>
<evidence type="ECO:0000313" key="5">
    <source>
        <dbReference type="Proteomes" id="UP001642484"/>
    </source>
</evidence>
<keyword evidence="1" id="KW-0677">Repeat</keyword>
<evidence type="ECO:0000256" key="3">
    <source>
        <dbReference type="PROSITE-ProRule" id="PRU00023"/>
    </source>
</evidence>
<dbReference type="Pfam" id="PF00023">
    <property type="entry name" value="Ank"/>
    <property type="match status" value="1"/>
</dbReference>
<dbReference type="Proteomes" id="UP001642484">
    <property type="component" value="Unassembled WGS sequence"/>
</dbReference>
<evidence type="ECO:0000256" key="1">
    <source>
        <dbReference type="ARBA" id="ARBA00022737"/>
    </source>
</evidence>
<sequence length="710" mass="77932">MPCCAKRRAVRHTPLEQYAKSLEVQEAAIEADPLELFPMYVVPLDVLLDMTQVVPHENLKTEGKLLEYEESMGNAAFVSHQWVDRSHPDPQFKQLSVLQDALRNAMSRTMREISLDVVTATVMPSRLGSVEVPTQKSLYNFVRHSNGLDGQILGFVVLLPPSALRPCGPSVFSIGRGTKSLPTSELWSRELFLWYDYFSCPQLERTNRAAMPATTCSNTGESNLSKAIDSIPAYVGRCSFFFALCPVLEDPTGCRLLTPATWAERGWCRVERAVRELCPNESWIMIRSAIDLELVVIPAVSPVGCLGGRPPGEGDFSVAGDRVKLRPLLVEALKRKLLLLLEAQDLVNYRLLLNLQSVHFRGFPEARPFEPIPGFQAQPLPRSDRFHSFLDSSEGLQSGGAGGARPLLVARFLYQNGFRSVHETDSAGWSPLHYASLRGSPALIQGLLSLRADPNRLTKQDQPRVGLPPMTSPLTICVCFKHNQAARQLIAARAKIDGGLLKPLEFASVGDNPEGVRLLCEAGSSVHSRSIMGFTALEIACCRGAMAAMLEIARQAGENMDLSGALWCALALKAEGGTAGIVEWLLDRRADVNQSRDPWMHSSLYGALALSKALQHRFGRRSKATRQFYHMTGATPLVMAMIESQYEGAATLIAAGARLDLPNARGCCAADFIREQAVPDFLAQAVEGNLQECRRVSALAQSQGHVEQSF</sequence>
<dbReference type="PANTHER" id="PTHR24126">
    <property type="entry name" value="ANKYRIN REPEAT, PH AND SEC7 DOMAIN CONTAINING PROTEIN SECG-RELATED"/>
    <property type="match status" value="1"/>
</dbReference>
<keyword evidence="2 3" id="KW-0040">ANK repeat</keyword>
<evidence type="ECO:0000256" key="2">
    <source>
        <dbReference type="ARBA" id="ARBA00023043"/>
    </source>
</evidence>
<dbReference type="InterPro" id="IPR036770">
    <property type="entry name" value="Ankyrin_rpt-contain_sf"/>
</dbReference>